<feature type="domain" description="ABM" evidence="1">
    <location>
        <begin position="5"/>
        <end position="97"/>
    </location>
</feature>
<evidence type="ECO:0000259" key="1">
    <source>
        <dbReference type="PROSITE" id="PS51725"/>
    </source>
</evidence>
<comment type="caution">
    <text evidence="2">The sequence shown here is derived from an EMBL/GenBank/DDBJ whole genome shotgun (WGS) entry which is preliminary data.</text>
</comment>
<dbReference type="Proteomes" id="UP000681290">
    <property type="component" value="Unassembled WGS sequence"/>
</dbReference>
<proteinExistence type="predicted"/>
<dbReference type="InterPro" id="IPR007138">
    <property type="entry name" value="ABM_dom"/>
</dbReference>
<accession>A0ABQ4MWY0</accession>
<evidence type="ECO:0000313" key="3">
    <source>
        <dbReference type="Proteomes" id="UP000681290"/>
    </source>
</evidence>
<dbReference type="SUPFAM" id="SSF54909">
    <property type="entry name" value="Dimeric alpha+beta barrel"/>
    <property type="match status" value="1"/>
</dbReference>
<evidence type="ECO:0000313" key="2">
    <source>
        <dbReference type="EMBL" id="GIP60395.1"/>
    </source>
</evidence>
<reference evidence="2 3" key="1">
    <citation type="submission" date="2021-03" db="EMBL/GenBank/DDBJ databases">
        <title>Antimicrobial resistance genes in bacteria isolated from Japanese honey, and their potential for conferring macrolide and lincosamide resistance in the American foulbrood pathogen Paenibacillus larvae.</title>
        <authorList>
            <person name="Okamoto M."/>
            <person name="Kumagai M."/>
            <person name="Kanamori H."/>
            <person name="Takamatsu D."/>
        </authorList>
    </citation>
    <scope>NUCLEOTIDE SEQUENCE [LARGE SCALE GENOMIC DNA]</scope>
    <source>
        <strain evidence="2 3">J15TS10</strain>
    </source>
</reference>
<dbReference type="RefSeq" id="WP_213593942.1">
    <property type="nucleotide sequence ID" value="NZ_BOSM01000009.1"/>
</dbReference>
<dbReference type="InterPro" id="IPR011008">
    <property type="entry name" value="Dimeric_a/b-barrel"/>
</dbReference>
<dbReference type="EMBL" id="BOSM01000009">
    <property type="protein sequence ID" value="GIP60395.1"/>
    <property type="molecule type" value="Genomic_DNA"/>
</dbReference>
<dbReference type="PROSITE" id="PS51725">
    <property type="entry name" value="ABM"/>
    <property type="match status" value="1"/>
</dbReference>
<protein>
    <recommendedName>
        <fullName evidence="1">ABM domain-containing protein</fullName>
    </recommendedName>
</protein>
<organism evidence="2 3">
    <name type="scientific">Paenibacillus woosongensis</name>
    <dbReference type="NCBI Taxonomy" id="307580"/>
    <lineage>
        <taxon>Bacteria</taxon>
        <taxon>Bacillati</taxon>
        <taxon>Bacillota</taxon>
        <taxon>Bacilli</taxon>
        <taxon>Bacillales</taxon>
        <taxon>Paenibacillaceae</taxon>
        <taxon>Paenibacillus</taxon>
    </lineage>
</organism>
<dbReference type="Gene3D" id="3.30.70.100">
    <property type="match status" value="1"/>
</dbReference>
<gene>
    <name evidence="2" type="ORF">J15TS10_42090</name>
</gene>
<sequence>MMVMMKAIQTIRVRKGRVNEVLSRFRTPLPVHAFEGFLLMEVLIKDNSRECDELQVCTTWEDRRYFDKWSTSRAARTLHSKVRELKPEDSPIIASELATYEITAQYEPPRQKLDPERTMTGRMTENDIKRQILRIL</sequence>
<keyword evidence="3" id="KW-1185">Reference proteome</keyword>
<dbReference type="Pfam" id="PF03992">
    <property type="entry name" value="ABM"/>
    <property type="match status" value="1"/>
</dbReference>
<name>A0ABQ4MWY0_9BACL</name>